<name>A0A0A7GFN9_GEOAI</name>
<dbReference type="SUPFAM" id="SSF48695">
    <property type="entry name" value="Multiheme cytochromes"/>
    <property type="match status" value="1"/>
</dbReference>
<dbReference type="KEGG" id="gac:GACE_1853"/>
<dbReference type="Proteomes" id="UP000030624">
    <property type="component" value="Chromosome"/>
</dbReference>
<evidence type="ECO:0000313" key="2">
    <source>
        <dbReference type="Proteomes" id="UP000030624"/>
    </source>
</evidence>
<organism evidence="1 2">
    <name type="scientific">Geoglobus acetivorans</name>
    <dbReference type="NCBI Taxonomy" id="565033"/>
    <lineage>
        <taxon>Archaea</taxon>
        <taxon>Methanobacteriati</taxon>
        <taxon>Methanobacteriota</taxon>
        <taxon>Archaeoglobi</taxon>
        <taxon>Archaeoglobales</taxon>
        <taxon>Archaeoglobaceae</taxon>
        <taxon>Geoglobus</taxon>
    </lineage>
</organism>
<evidence type="ECO:0000313" key="1">
    <source>
        <dbReference type="EMBL" id="AIY90880.1"/>
    </source>
</evidence>
<dbReference type="STRING" id="565033.GACE_1853"/>
<proteinExistence type="predicted"/>
<gene>
    <name evidence="1" type="ORF">GACE_1853</name>
</gene>
<dbReference type="HOGENOM" id="CLU_111880_0_0_2"/>
<sequence length="165" mass="18668">MPCHINTLSGEELEKFLRCTPCHNREVDLKDQNQLLKLHGATVCIKCHVGSNYDINNIGLKVHVPHMKVSCDNCHGTDGAISKPDRNKCTDCHGSNPHSVHSRVLDDICFDCHSEYMKDYLPKINKKELESVGLQVTPTPERPQEAQVSFKSLSDFILWIVDLLF</sequence>
<dbReference type="Gene3D" id="3.90.10.10">
    <property type="entry name" value="Cytochrome C3"/>
    <property type="match status" value="1"/>
</dbReference>
<dbReference type="eggNOG" id="arCOG09418">
    <property type="taxonomic scope" value="Archaea"/>
</dbReference>
<protein>
    <submittedName>
        <fullName evidence="1">Uncharacterized protein</fullName>
    </submittedName>
</protein>
<dbReference type="EMBL" id="CP009552">
    <property type="protein sequence ID" value="AIY90880.1"/>
    <property type="molecule type" value="Genomic_DNA"/>
</dbReference>
<dbReference type="AlphaFoldDB" id="A0A0A7GFN9"/>
<reference evidence="1 2" key="1">
    <citation type="journal article" date="2015" name="Appl. Environ. Microbiol.">
        <title>The Geoglobus acetivorans genome: Fe(III) reduction, acetate utilization, autotrophic growth, and degradation of aromatic compounds in a hyperthermophilic archaeon.</title>
        <authorList>
            <person name="Mardanov A.V."/>
            <person name="Slododkina G.B."/>
            <person name="Slobodkin A.I."/>
            <person name="Beletsky A.V."/>
            <person name="Gavrilov S.N."/>
            <person name="Kublanov I.V."/>
            <person name="Bonch-Osmolovskaya E.A."/>
            <person name="Skryabin K.G."/>
            <person name="Ravin N.V."/>
        </authorList>
    </citation>
    <scope>NUCLEOTIDE SEQUENCE [LARGE SCALE GENOMIC DNA]</scope>
    <source>
        <strain evidence="1 2">SBH6</strain>
    </source>
</reference>
<dbReference type="InterPro" id="IPR036280">
    <property type="entry name" value="Multihaem_cyt_sf"/>
</dbReference>
<accession>A0A0A7GFN9</accession>